<dbReference type="EMBL" id="MN739580">
    <property type="protein sequence ID" value="QHT14189.1"/>
    <property type="molecule type" value="Genomic_DNA"/>
</dbReference>
<dbReference type="AlphaFoldDB" id="A0A6C0DDZ5"/>
<organism evidence="2">
    <name type="scientific">viral metagenome</name>
    <dbReference type="NCBI Taxonomy" id="1070528"/>
    <lineage>
        <taxon>unclassified sequences</taxon>
        <taxon>metagenomes</taxon>
        <taxon>organismal metagenomes</taxon>
    </lineage>
</organism>
<accession>A0A6C0DDZ5</accession>
<sequence length="135" mass="15596">MKSKSVMEFVTIWVLVLVAISSLLYLYQQFFPNPTIRPRLERIEAFANPTRVEEPAEIDFSNKAYSLLLDVLPEFKGKPPTPTSQSCYYSDFQTRLEKTGNMRQFTNNYKRGTPDSCSAPNHDLVQSFYKTEPLD</sequence>
<keyword evidence="1" id="KW-0812">Transmembrane</keyword>
<protein>
    <submittedName>
        <fullName evidence="2">Uncharacterized protein</fullName>
    </submittedName>
</protein>
<evidence type="ECO:0000313" key="2">
    <source>
        <dbReference type="EMBL" id="QHT14189.1"/>
    </source>
</evidence>
<proteinExistence type="predicted"/>
<name>A0A6C0DDZ5_9ZZZZ</name>
<keyword evidence="1" id="KW-1133">Transmembrane helix</keyword>
<keyword evidence="1" id="KW-0472">Membrane</keyword>
<evidence type="ECO:0000256" key="1">
    <source>
        <dbReference type="SAM" id="Phobius"/>
    </source>
</evidence>
<reference evidence="2" key="1">
    <citation type="journal article" date="2020" name="Nature">
        <title>Giant virus diversity and host interactions through global metagenomics.</title>
        <authorList>
            <person name="Schulz F."/>
            <person name="Roux S."/>
            <person name="Paez-Espino D."/>
            <person name="Jungbluth S."/>
            <person name="Walsh D.A."/>
            <person name="Denef V.J."/>
            <person name="McMahon K.D."/>
            <person name="Konstantinidis K.T."/>
            <person name="Eloe-Fadrosh E.A."/>
            <person name="Kyrpides N.C."/>
            <person name="Woyke T."/>
        </authorList>
    </citation>
    <scope>NUCLEOTIDE SEQUENCE</scope>
    <source>
        <strain evidence="2">GVMAG-M-3300023174-137</strain>
    </source>
</reference>
<feature type="transmembrane region" description="Helical" evidence="1">
    <location>
        <begin position="6"/>
        <end position="27"/>
    </location>
</feature>